<name>A0AAV9K0I1_9SOLN</name>
<accession>A0AAV9K0I1</accession>
<keyword evidence="2" id="KW-1185">Reference proteome</keyword>
<dbReference type="CDD" id="cd00303">
    <property type="entry name" value="retropepsin_like"/>
    <property type="match status" value="1"/>
</dbReference>
<dbReference type="Proteomes" id="UP001311915">
    <property type="component" value="Unassembled WGS sequence"/>
</dbReference>
<evidence type="ECO:0000313" key="2">
    <source>
        <dbReference type="Proteomes" id="UP001311915"/>
    </source>
</evidence>
<protein>
    <recommendedName>
        <fullName evidence="3">G-patch domain-containing protein</fullName>
    </recommendedName>
</protein>
<dbReference type="AlphaFoldDB" id="A0AAV9K0I1"/>
<sequence length="404" mass="45805">MTNPKAIPWNYKPTVITYKGKEVNEEVDEVGGMTHSGRCYAPAELRKTKNDQMPVKNPVTEEEAEEFLRKMKLLDYFIVEQLRKTPAQISLLSLLIHSNEQRKAVMKILNEEHVSNEVTISQLEKIAGRIFEVNQITFSNDELPMEGTGHNQGLHITVKCELSYVTRVLIDGRSGANICPFVERVRPNIVCVRAFDGSKTDAIGEIDLVITIGPIDFTVNFQVLKIDASYNLLLGRPRVHRDGVVPSTLHEMGDLSIYKVYSLPFIKANNETETLVYQALEVVVVEHILEGILISKPQLPMTSVMMVNEMLKHGFEPGKGLGIFLQGRAYPVYPCKSFGTFGLGYKPTIEDKMKAKKHKRKVWSLTKPIPPIYKSFIRTYIEDSLELPLPKPVLEDNEELINYF</sequence>
<dbReference type="PANTHER" id="PTHR32108:SF9">
    <property type="entry name" value="REVERSE TRANSCRIPTASE RNASE H-LIKE DOMAIN-CONTAINING PROTEIN"/>
    <property type="match status" value="1"/>
</dbReference>
<dbReference type="EMBL" id="JAWPEI010000044">
    <property type="protein sequence ID" value="KAK4706826.1"/>
    <property type="molecule type" value="Genomic_DNA"/>
</dbReference>
<gene>
    <name evidence="1" type="ORF">R3W88_033622</name>
</gene>
<comment type="caution">
    <text evidence="1">The sequence shown here is derived from an EMBL/GenBank/DDBJ whole genome shotgun (WGS) entry which is preliminary data.</text>
</comment>
<reference evidence="1 2" key="1">
    <citation type="submission" date="2023-10" db="EMBL/GenBank/DDBJ databases">
        <title>Genome-Wide Identification Analysis in wild type Solanum Pinnatisectum Reveals Some Genes Defensing Phytophthora Infestans.</title>
        <authorList>
            <person name="Sun C."/>
        </authorList>
    </citation>
    <scope>NUCLEOTIDE SEQUENCE [LARGE SCALE GENOMIC DNA]</scope>
    <source>
        <strain evidence="1">LQN</strain>
        <tissue evidence="1">Leaf</tissue>
    </source>
</reference>
<evidence type="ECO:0000313" key="1">
    <source>
        <dbReference type="EMBL" id="KAK4706826.1"/>
    </source>
</evidence>
<proteinExistence type="predicted"/>
<organism evidence="1 2">
    <name type="scientific">Solanum pinnatisectum</name>
    <name type="common">tansyleaf nightshade</name>
    <dbReference type="NCBI Taxonomy" id="50273"/>
    <lineage>
        <taxon>Eukaryota</taxon>
        <taxon>Viridiplantae</taxon>
        <taxon>Streptophyta</taxon>
        <taxon>Embryophyta</taxon>
        <taxon>Tracheophyta</taxon>
        <taxon>Spermatophyta</taxon>
        <taxon>Magnoliopsida</taxon>
        <taxon>eudicotyledons</taxon>
        <taxon>Gunneridae</taxon>
        <taxon>Pentapetalae</taxon>
        <taxon>asterids</taxon>
        <taxon>lamiids</taxon>
        <taxon>Solanales</taxon>
        <taxon>Solanaceae</taxon>
        <taxon>Solanoideae</taxon>
        <taxon>Solaneae</taxon>
        <taxon>Solanum</taxon>
    </lineage>
</organism>
<dbReference type="PANTHER" id="PTHR32108">
    <property type="entry name" value="DNA-DIRECTED RNA POLYMERASE SUBUNIT ALPHA"/>
    <property type="match status" value="1"/>
</dbReference>
<evidence type="ECO:0008006" key="3">
    <source>
        <dbReference type="Google" id="ProtNLM"/>
    </source>
</evidence>